<dbReference type="GO" id="GO:0008331">
    <property type="term" value="F:high voltage-gated calcium channel activity"/>
    <property type="evidence" value="ECO:0007669"/>
    <property type="project" value="TreeGrafter"/>
</dbReference>
<dbReference type="InterPro" id="IPR011992">
    <property type="entry name" value="EF-hand-dom_pair"/>
</dbReference>
<keyword evidence="4" id="KW-0406">Ion transport</keyword>
<protein>
    <recommendedName>
        <fullName evidence="7">EF-hand domain-containing protein</fullName>
    </recommendedName>
</protein>
<dbReference type="InterPro" id="IPR014873">
    <property type="entry name" value="VDCC_a1su_IQ"/>
</dbReference>
<reference evidence="8" key="2">
    <citation type="submission" date="2020-05" db="UniProtKB">
        <authorList>
            <consortium name="EnsemblMetazoa"/>
        </authorList>
    </citation>
    <scope>IDENTIFICATION</scope>
    <source>
        <strain evidence="8">IAEA</strain>
    </source>
</reference>
<feature type="domain" description="EF-hand" evidence="7">
    <location>
        <begin position="26"/>
        <end position="61"/>
    </location>
</feature>
<reference evidence="9" key="1">
    <citation type="submission" date="2014-03" db="EMBL/GenBank/DDBJ databases">
        <authorList>
            <person name="Aksoy S."/>
            <person name="Warren W."/>
            <person name="Wilson R.K."/>
        </authorList>
    </citation>
    <scope>NUCLEOTIDE SEQUENCE [LARGE SCALE GENOMIC DNA]</scope>
    <source>
        <strain evidence="9">IAEA</strain>
    </source>
</reference>
<dbReference type="GO" id="GO:0005891">
    <property type="term" value="C:voltage-gated calcium channel complex"/>
    <property type="evidence" value="ECO:0007669"/>
    <property type="project" value="TreeGrafter"/>
</dbReference>
<keyword evidence="5" id="KW-0325">Glycoprotein</keyword>
<dbReference type="PROSITE" id="PS50222">
    <property type="entry name" value="EF_HAND_2"/>
    <property type="match status" value="1"/>
</dbReference>
<evidence type="ECO:0000256" key="4">
    <source>
        <dbReference type="ARBA" id="ARBA00023065"/>
    </source>
</evidence>
<name>A0A1B0A0Y4_GLOPL</name>
<dbReference type="InterPro" id="IPR002048">
    <property type="entry name" value="EF_hand_dom"/>
</dbReference>
<keyword evidence="9" id="KW-1185">Reference proteome</keyword>
<dbReference type="InterPro" id="IPR050599">
    <property type="entry name" value="VDCC_alpha-1_subunit"/>
</dbReference>
<dbReference type="GO" id="GO:0007268">
    <property type="term" value="P:chemical synaptic transmission"/>
    <property type="evidence" value="ECO:0007669"/>
    <property type="project" value="TreeGrafter"/>
</dbReference>
<evidence type="ECO:0000256" key="2">
    <source>
        <dbReference type="ARBA" id="ARBA00022737"/>
    </source>
</evidence>
<keyword evidence="3" id="KW-0851">Voltage-gated channel</keyword>
<dbReference type="STRING" id="7398.A0A1B0A0Y4"/>
<keyword evidence="2" id="KW-0677">Repeat</keyword>
<dbReference type="Proteomes" id="UP000092445">
    <property type="component" value="Unassembled WGS sequence"/>
</dbReference>
<keyword evidence="1" id="KW-0813">Transport</keyword>
<evidence type="ECO:0000256" key="1">
    <source>
        <dbReference type="ARBA" id="ARBA00022448"/>
    </source>
</evidence>
<dbReference type="InterPro" id="IPR031649">
    <property type="entry name" value="GPHH_dom"/>
</dbReference>
<dbReference type="GO" id="GO:0098703">
    <property type="term" value="P:calcium ion import across plasma membrane"/>
    <property type="evidence" value="ECO:0007669"/>
    <property type="project" value="TreeGrafter"/>
</dbReference>
<dbReference type="SUPFAM" id="SSF47473">
    <property type="entry name" value="EF-hand"/>
    <property type="match status" value="1"/>
</dbReference>
<organism evidence="8 9">
    <name type="scientific">Glossina pallidipes</name>
    <name type="common">Tsetse fly</name>
    <dbReference type="NCBI Taxonomy" id="7398"/>
    <lineage>
        <taxon>Eukaryota</taxon>
        <taxon>Metazoa</taxon>
        <taxon>Ecdysozoa</taxon>
        <taxon>Arthropoda</taxon>
        <taxon>Hexapoda</taxon>
        <taxon>Insecta</taxon>
        <taxon>Pterygota</taxon>
        <taxon>Neoptera</taxon>
        <taxon>Endopterygota</taxon>
        <taxon>Diptera</taxon>
        <taxon>Brachycera</taxon>
        <taxon>Muscomorpha</taxon>
        <taxon>Hippoboscoidea</taxon>
        <taxon>Glossinidae</taxon>
        <taxon>Glossina</taxon>
    </lineage>
</organism>
<dbReference type="SMART" id="SM01062">
    <property type="entry name" value="Ca_chan_IQ"/>
    <property type="match status" value="1"/>
</dbReference>
<dbReference type="GO" id="GO:0045202">
    <property type="term" value="C:synapse"/>
    <property type="evidence" value="ECO:0007669"/>
    <property type="project" value="GOC"/>
</dbReference>
<evidence type="ECO:0000313" key="8">
    <source>
        <dbReference type="EnsemblMetazoa" id="GPAI031087-PA"/>
    </source>
</evidence>
<evidence type="ECO:0000313" key="9">
    <source>
        <dbReference type="Proteomes" id="UP000092445"/>
    </source>
</evidence>
<dbReference type="Pfam" id="PF16905">
    <property type="entry name" value="GPHH"/>
    <property type="match status" value="1"/>
</dbReference>
<dbReference type="GO" id="GO:0005509">
    <property type="term" value="F:calcium ion binding"/>
    <property type="evidence" value="ECO:0007669"/>
    <property type="project" value="InterPro"/>
</dbReference>
<proteinExistence type="predicted"/>
<dbReference type="Pfam" id="PF08763">
    <property type="entry name" value="Ca_chan_IQ"/>
    <property type="match status" value="1"/>
</dbReference>
<dbReference type="PANTHER" id="PTHR45628:SF7">
    <property type="entry name" value="VOLTAGE-DEPENDENT CALCIUM CHANNEL TYPE A SUBUNIT ALPHA-1"/>
    <property type="match status" value="1"/>
</dbReference>
<dbReference type="VEuPathDB" id="VectorBase:GPAI031087"/>
<evidence type="ECO:0000256" key="6">
    <source>
        <dbReference type="ARBA" id="ARBA00023303"/>
    </source>
</evidence>
<dbReference type="EnsemblMetazoa" id="GPAI031087-RA">
    <property type="protein sequence ID" value="GPAI031087-PA"/>
    <property type="gene ID" value="GPAI031087"/>
</dbReference>
<evidence type="ECO:0000259" key="7">
    <source>
        <dbReference type="PROSITE" id="PS50222"/>
    </source>
</evidence>
<evidence type="ECO:0000256" key="5">
    <source>
        <dbReference type="ARBA" id="ARBA00023180"/>
    </source>
</evidence>
<dbReference type="PANTHER" id="PTHR45628">
    <property type="entry name" value="VOLTAGE-DEPENDENT CALCIUM CHANNEL TYPE A SUBUNIT ALPHA-1"/>
    <property type="match status" value="1"/>
</dbReference>
<dbReference type="Gene3D" id="1.10.238.10">
    <property type="entry name" value="EF-hand"/>
    <property type="match status" value="1"/>
</dbReference>
<sequence length="251" mass="28550">MLNLFVAVIMDNFDYLTRDSSILGAHHLDEFVRIWAEYDPNATGKIHYTEMYDMLKNMDPPLGFGNKCPNRLAYKKLIRMNMPLDDEMRVQFTTTLFALIRENLSIKMRSAEEMDQADSELRETITNIWPLQAKKMLDLLVPPNDQLNKGKLTVGKIYAGFLIFESWRNTRFGQIDSGMPKQTFFDCLLDMAALDKGGSRQGSISYEPNGDGATNSQTHLLAGTQQTNGDADHASLANLARRNTMRKRSVR</sequence>
<dbReference type="FunFam" id="1.10.238.10:FF:000063">
    <property type="entry name" value="Voltage-dependent N-type calcium channel subunit alpha"/>
    <property type="match status" value="1"/>
</dbReference>
<accession>A0A1B0A0Y4</accession>
<evidence type="ECO:0000256" key="3">
    <source>
        <dbReference type="ARBA" id="ARBA00022882"/>
    </source>
</evidence>
<dbReference type="AlphaFoldDB" id="A0A1B0A0Y4"/>
<keyword evidence="6" id="KW-0407">Ion channel</keyword>